<dbReference type="GO" id="GO:0003988">
    <property type="term" value="F:acetyl-CoA C-acyltransferase activity"/>
    <property type="evidence" value="ECO:0007669"/>
    <property type="project" value="UniProtKB-ARBA"/>
</dbReference>
<dbReference type="PANTHER" id="PTHR42870:SF1">
    <property type="entry name" value="NON-SPECIFIC LIPID-TRANSFER PROTEIN-LIKE 2"/>
    <property type="match status" value="1"/>
</dbReference>
<feature type="domain" description="Thiolase C-terminal" evidence="2">
    <location>
        <begin position="263"/>
        <end position="391"/>
    </location>
</feature>
<dbReference type="PANTHER" id="PTHR42870">
    <property type="entry name" value="ACETYL-COA C-ACETYLTRANSFERASE"/>
    <property type="match status" value="1"/>
</dbReference>
<evidence type="ECO:0000313" key="3">
    <source>
        <dbReference type="EMBL" id="NHO66646.1"/>
    </source>
</evidence>
<dbReference type="Proteomes" id="UP000787472">
    <property type="component" value="Unassembled WGS sequence"/>
</dbReference>
<dbReference type="CDD" id="cd00829">
    <property type="entry name" value="SCP-x_thiolase"/>
    <property type="match status" value="1"/>
</dbReference>
<dbReference type="PIRSF" id="PIRSF000429">
    <property type="entry name" value="Ac-CoA_Ac_transf"/>
    <property type="match status" value="1"/>
</dbReference>
<sequence>MTTKYLEKNAIIAGVGQSQVGRRLDRSGLQLTVDATKAALADAGLTTADIDGVASWPGNMEAMQPGFSPVSVTDIKEAMGLELNWYSAGSESTQMSAIINACMAVATGQARHVLCFRTMCEASAIAKGSRSSLVGAGRNRIGGSFQWQIPFNAFSATNWVGLAASRYMQEFGMTREQLAQITLTARRNAQLNPKAIFTDPLSLDDYLQARMISTPLCLFDCDIPVDASTAIIISHADTAPDLKSIPVRFEAITGPLKGRDSWDQQIDLTRFNGEPAGTNLWQRTDLTPADVDVAQLYDGFSFLTVLWLEALGFCGRGEAGAFIEGGQRISRDGELPLNTHGGQLSAGRTHGFGFFHEAVLQLRGEAGERQLSQQPKVAAVANGGGNIAGAALLVRD</sequence>
<dbReference type="InterPro" id="IPR020616">
    <property type="entry name" value="Thiolase_N"/>
</dbReference>
<dbReference type="EMBL" id="JAAONZ010000011">
    <property type="protein sequence ID" value="NHO66646.1"/>
    <property type="molecule type" value="Genomic_DNA"/>
</dbReference>
<dbReference type="InterPro" id="IPR055140">
    <property type="entry name" value="Thiolase_C_2"/>
</dbReference>
<name>A0A9E5JW89_9GAMM</name>
<dbReference type="RefSeq" id="WP_167187891.1">
    <property type="nucleotide sequence ID" value="NZ_JAAONZ010000011.1"/>
</dbReference>
<dbReference type="SUPFAM" id="SSF53901">
    <property type="entry name" value="Thiolase-like"/>
    <property type="match status" value="2"/>
</dbReference>
<feature type="domain" description="Thiolase N-terminal" evidence="1">
    <location>
        <begin position="23"/>
        <end position="199"/>
    </location>
</feature>
<dbReference type="InterPro" id="IPR016039">
    <property type="entry name" value="Thiolase-like"/>
</dbReference>
<comment type="caution">
    <text evidence="3">The sequence shown here is derived from an EMBL/GenBank/DDBJ whole genome shotgun (WGS) entry which is preliminary data.</text>
</comment>
<dbReference type="Gene3D" id="3.40.47.10">
    <property type="match status" value="1"/>
</dbReference>
<dbReference type="AlphaFoldDB" id="A0A9E5JW89"/>
<gene>
    <name evidence="3" type="ORF">G8770_13940</name>
</gene>
<reference evidence="3" key="1">
    <citation type="submission" date="2020-03" db="EMBL/GenBank/DDBJ databases">
        <authorList>
            <person name="Guo F."/>
        </authorList>
    </citation>
    <scope>NUCLEOTIDE SEQUENCE</scope>
    <source>
        <strain evidence="3">JCM 30134</strain>
    </source>
</reference>
<proteinExistence type="predicted"/>
<dbReference type="Pfam" id="PF22691">
    <property type="entry name" value="Thiolase_C_1"/>
    <property type="match status" value="1"/>
</dbReference>
<dbReference type="Pfam" id="PF00108">
    <property type="entry name" value="Thiolase_N"/>
    <property type="match status" value="1"/>
</dbReference>
<evidence type="ECO:0000259" key="1">
    <source>
        <dbReference type="Pfam" id="PF00108"/>
    </source>
</evidence>
<evidence type="ECO:0000313" key="4">
    <source>
        <dbReference type="Proteomes" id="UP000787472"/>
    </source>
</evidence>
<evidence type="ECO:0000259" key="2">
    <source>
        <dbReference type="Pfam" id="PF22691"/>
    </source>
</evidence>
<accession>A0A9E5JW89</accession>
<organism evidence="3 4">
    <name type="scientific">Pseudomaricurvus hydrocarbonicus</name>
    <dbReference type="NCBI Taxonomy" id="1470433"/>
    <lineage>
        <taxon>Bacteria</taxon>
        <taxon>Pseudomonadati</taxon>
        <taxon>Pseudomonadota</taxon>
        <taxon>Gammaproteobacteria</taxon>
        <taxon>Cellvibrionales</taxon>
        <taxon>Cellvibrionaceae</taxon>
        <taxon>Pseudomaricurvus</taxon>
    </lineage>
</organism>
<protein>
    <submittedName>
        <fullName evidence="3">Thiolase family protein</fullName>
    </submittedName>
</protein>
<dbReference type="InterPro" id="IPR002155">
    <property type="entry name" value="Thiolase"/>
</dbReference>
<keyword evidence="4" id="KW-1185">Reference proteome</keyword>